<dbReference type="RefSeq" id="WP_345534740.1">
    <property type="nucleotide sequence ID" value="NZ_BAABLD010000017.1"/>
</dbReference>
<dbReference type="Proteomes" id="UP001500547">
    <property type="component" value="Unassembled WGS sequence"/>
</dbReference>
<feature type="domain" description="Peptidase C39" evidence="1">
    <location>
        <begin position="3"/>
        <end position="115"/>
    </location>
</feature>
<proteinExistence type="predicted"/>
<reference evidence="3" key="1">
    <citation type="journal article" date="2019" name="Int. J. Syst. Evol. Microbiol.">
        <title>The Global Catalogue of Microorganisms (GCM) 10K type strain sequencing project: providing services to taxonomists for standard genome sequencing and annotation.</title>
        <authorList>
            <consortium name="The Broad Institute Genomics Platform"/>
            <consortium name="The Broad Institute Genome Sequencing Center for Infectious Disease"/>
            <person name="Wu L."/>
            <person name="Ma J."/>
        </authorList>
    </citation>
    <scope>NUCLEOTIDE SEQUENCE [LARGE SCALE GENOMIC DNA]</scope>
    <source>
        <strain evidence="3">JCM 18715</strain>
    </source>
</reference>
<gene>
    <name evidence="2" type="ORF">GCM10025770_38490</name>
</gene>
<dbReference type="Pfam" id="PF03412">
    <property type="entry name" value="Peptidase_C39"/>
    <property type="match status" value="1"/>
</dbReference>
<evidence type="ECO:0000313" key="3">
    <source>
        <dbReference type="Proteomes" id="UP001500547"/>
    </source>
</evidence>
<dbReference type="InterPro" id="IPR005074">
    <property type="entry name" value="Peptidase_C39"/>
</dbReference>
<name>A0ABP9R6N5_9RHOO</name>
<evidence type="ECO:0000313" key="2">
    <source>
        <dbReference type="EMBL" id="GAA5172399.1"/>
    </source>
</evidence>
<keyword evidence="3" id="KW-1185">Reference proteome</keyword>
<dbReference type="Gene3D" id="3.90.70.10">
    <property type="entry name" value="Cysteine proteinases"/>
    <property type="match status" value="1"/>
</dbReference>
<organism evidence="2 3">
    <name type="scientific">Viridibacterium curvum</name>
    <dbReference type="NCBI Taxonomy" id="1101404"/>
    <lineage>
        <taxon>Bacteria</taxon>
        <taxon>Pseudomonadati</taxon>
        <taxon>Pseudomonadota</taxon>
        <taxon>Betaproteobacteria</taxon>
        <taxon>Rhodocyclales</taxon>
        <taxon>Rhodocyclaceae</taxon>
        <taxon>Viridibacterium</taxon>
    </lineage>
</organism>
<accession>A0ABP9R6N5</accession>
<dbReference type="EMBL" id="BAABLD010000017">
    <property type="protein sequence ID" value="GAA5172399.1"/>
    <property type="molecule type" value="Genomic_DNA"/>
</dbReference>
<comment type="caution">
    <text evidence="2">The sequence shown here is derived from an EMBL/GenBank/DDBJ whole genome shotgun (WGS) entry which is preliminary data.</text>
</comment>
<protein>
    <recommendedName>
        <fullName evidence="1">Peptidase C39 domain-containing protein</fullName>
    </recommendedName>
</protein>
<sequence length="145" mass="16869">MKRVIQEDSTGCGLACIAMMVGTRYKTIKKQAHELLHDWPSGPRSFYTEPTHLKTLLKAHSIEYGHYRRTSNWRQIKAELAIAAINLQKNGNWHWVVFKQQANDAYILDPRAKQEKRRDFGRAKLHAYLPIRLTEHLGVLTHKIP</sequence>
<evidence type="ECO:0000259" key="1">
    <source>
        <dbReference type="Pfam" id="PF03412"/>
    </source>
</evidence>